<accession>A0A839T721</accession>
<dbReference type="GO" id="GO:0006355">
    <property type="term" value="P:regulation of DNA-templated transcription"/>
    <property type="evidence" value="ECO:0007669"/>
    <property type="project" value="InterPro"/>
</dbReference>
<dbReference type="EMBL" id="JACHXI010000030">
    <property type="protein sequence ID" value="MBB3105252.1"/>
    <property type="molecule type" value="Genomic_DNA"/>
</dbReference>
<evidence type="ECO:0000313" key="3">
    <source>
        <dbReference type="EMBL" id="MBB3105252.1"/>
    </source>
</evidence>
<dbReference type="Proteomes" id="UP000549250">
    <property type="component" value="Unassembled WGS sequence"/>
</dbReference>
<protein>
    <submittedName>
        <fullName evidence="3">Uncharacterized protein</fullName>
    </submittedName>
</protein>
<evidence type="ECO:0000256" key="1">
    <source>
        <dbReference type="ARBA" id="ARBA00023015"/>
    </source>
</evidence>
<gene>
    <name evidence="3" type="ORF">FHR87_003687</name>
</gene>
<evidence type="ECO:0000256" key="2">
    <source>
        <dbReference type="ARBA" id="ARBA00023163"/>
    </source>
</evidence>
<name>A0A839T721_AZOMA</name>
<dbReference type="RefSeq" id="WP_183168117.1">
    <property type="nucleotide sequence ID" value="NZ_JACHXI010000030.1"/>
</dbReference>
<dbReference type="InterPro" id="IPR053721">
    <property type="entry name" value="Fimbrial_Adhesin_Reg"/>
</dbReference>
<keyword evidence="4" id="KW-1185">Reference proteome</keyword>
<keyword evidence="1" id="KW-0805">Transcription regulation</keyword>
<comment type="caution">
    <text evidence="3">The sequence shown here is derived from an EMBL/GenBank/DDBJ whole genome shotgun (WGS) entry which is preliminary data.</text>
</comment>
<evidence type="ECO:0000313" key="4">
    <source>
        <dbReference type="Proteomes" id="UP000549250"/>
    </source>
</evidence>
<dbReference type="Pfam" id="PF03333">
    <property type="entry name" value="PapB"/>
    <property type="match status" value="1"/>
</dbReference>
<keyword evidence="2" id="KW-0804">Transcription</keyword>
<dbReference type="AlphaFoldDB" id="A0A839T721"/>
<sequence length="84" mass="9218">MAVVDHGLVPGQVDSEQFDLLLEGTSIRGVELIAALRDHLVGGLTGSEAWAKHGVNKSQFSRRLAVILAESARAKRLSYFYHKE</sequence>
<dbReference type="InterPro" id="IPR004356">
    <property type="entry name" value="Adhesin_operon_reg_prot"/>
</dbReference>
<reference evidence="3 4" key="1">
    <citation type="submission" date="2020-08" db="EMBL/GenBank/DDBJ databases">
        <title>Genomic Encyclopedia of Type Strains, Phase III (KMG-III): the genomes of soil and plant-associated and newly described type strains.</title>
        <authorList>
            <person name="Whitman W."/>
        </authorList>
    </citation>
    <scope>NUCLEOTIDE SEQUENCE [LARGE SCALE GENOMIC DNA]</scope>
    <source>
        <strain evidence="3 4">CECT 4462</strain>
    </source>
</reference>
<proteinExistence type="predicted"/>
<dbReference type="Gene3D" id="1.10.10.2690">
    <property type="match status" value="1"/>
</dbReference>
<organism evidence="3 4">
    <name type="scientific">Azomonas macrocytogenes</name>
    <name type="common">Azotobacter macrocytogenes</name>
    <dbReference type="NCBI Taxonomy" id="69962"/>
    <lineage>
        <taxon>Bacteria</taxon>
        <taxon>Pseudomonadati</taxon>
        <taxon>Pseudomonadota</taxon>
        <taxon>Gammaproteobacteria</taxon>
        <taxon>Pseudomonadales</taxon>
        <taxon>Pseudomonadaceae</taxon>
        <taxon>Azomonas</taxon>
    </lineage>
</organism>